<reference evidence="1" key="1">
    <citation type="journal article" date="2020" name="mSystems">
        <title>Genome- and Community-Level Interaction Insights into Carbon Utilization and Element Cycling Functions of Hydrothermarchaeota in Hydrothermal Sediment.</title>
        <authorList>
            <person name="Zhou Z."/>
            <person name="Liu Y."/>
            <person name="Xu W."/>
            <person name="Pan J."/>
            <person name="Luo Z.H."/>
            <person name="Li M."/>
        </authorList>
    </citation>
    <scope>NUCLEOTIDE SEQUENCE [LARGE SCALE GENOMIC DNA]</scope>
    <source>
        <strain evidence="1">HyVt-513</strain>
    </source>
</reference>
<comment type="caution">
    <text evidence="1">The sequence shown here is derived from an EMBL/GenBank/DDBJ whole genome shotgun (WGS) entry which is preliminary data.</text>
</comment>
<dbReference type="AlphaFoldDB" id="A0A7V2SLF6"/>
<gene>
    <name evidence="1" type="ORF">ENJ74_02140</name>
</gene>
<name>A0A7V2SLF6_9BACT</name>
<accession>A0A7V2SLF6</accession>
<feature type="non-terminal residue" evidence="1">
    <location>
        <position position="1"/>
    </location>
</feature>
<protein>
    <submittedName>
        <fullName evidence="1">DUF3368 domain-containing protein</fullName>
    </submittedName>
</protein>
<dbReference type="Proteomes" id="UP000885722">
    <property type="component" value="Unassembled WGS sequence"/>
</dbReference>
<dbReference type="InterPro" id="IPR021799">
    <property type="entry name" value="PIN-like_prokaryotic"/>
</dbReference>
<organism evidence="1">
    <name type="scientific">Nitratifractor salsuginis</name>
    <dbReference type="NCBI Taxonomy" id="269261"/>
    <lineage>
        <taxon>Bacteria</taxon>
        <taxon>Pseudomonadati</taxon>
        <taxon>Campylobacterota</taxon>
        <taxon>Epsilonproteobacteria</taxon>
        <taxon>Campylobacterales</taxon>
        <taxon>Sulfurovaceae</taxon>
        <taxon>Nitratifractor</taxon>
    </lineage>
</organism>
<dbReference type="EMBL" id="DRNO01000141">
    <property type="protein sequence ID" value="HFC03650.1"/>
    <property type="molecule type" value="Genomic_DNA"/>
</dbReference>
<sequence length="59" mass="6557">GRKIARSLDLKIIGLLGVIYLNVKQGHLDQKGAETFIDSAMDHGYRISSSLVEEMLQNL</sequence>
<proteinExistence type="predicted"/>
<evidence type="ECO:0000313" key="1">
    <source>
        <dbReference type="EMBL" id="HFC03650.1"/>
    </source>
</evidence>
<dbReference type="Pfam" id="PF11848">
    <property type="entry name" value="DUF3368"/>
    <property type="match status" value="1"/>
</dbReference>